<dbReference type="EMBL" id="KI894008">
    <property type="protein sequence ID" value="OCF52624.1"/>
    <property type="molecule type" value="Genomic_DNA"/>
</dbReference>
<evidence type="ECO:0000313" key="14">
    <source>
        <dbReference type="Proteomes" id="UP000094020"/>
    </source>
</evidence>
<feature type="transmembrane region" description="Helical" evidence="11">
    <location>
        <begin position="1194"/>
        <end position="1213"/>
    </location>
</feature>
<feature type="compositionally biased region" description="Acidic residues" evidence="10">
    <location>
        <begin position="147"/>
        <end position="170"/>
    </location>
</feature>
<keyword evidence="9 11" id="KW-0472">Membrane</keyword>
<name>A0A1B9IB09_9TREE</name>
<dbReference type="Pfam" id="PF04006">
    <property type="entry name" value="Mpp10"/>
    <property type="match status" value="1"/>
</dbReference>
<dbReference type="InterPro" id="IPR012173">
    <property type="entry name" value="Mpp10"/>
</dbReference>
<evidence type="ECO:0000256" key="8">
    <source>
        <dbReference type="ARBA" id="ARBA00022989"/>
    </source>
</evidence>
<reference evidence="13" key="4">
    <citation type="submission" date="2024-02" db="EMBL/GenBank/DDBJ databases">
        <title>Comparative genomics of Cryptococcus and Kwoniella reveals pathogenesis evolution and contrasting modes of karyotype evolution via chromosome fusion or intercentromeric recombination.</title>
        <authorList>
            <person name="Coelho M.A."/>
            <person name="David-Palma M."/>
            <person name="Shea T."/>
            <person name="Bowers K."/>
            <person name="McGinley-Smith S."/>
            <person name="Mohammad A.W."/>
            <person name="Gnirke A."/>
            <person name="Yurkov A.M."/>
            <person name="Nowrousian M."/>
            <person name="Sun S."/>
            <person name="Cuomo C.A."/>
            <person name="Heitman J."/>
        </authorList>
    </citation>
    <scope>NUCLEOTIDE SEQUENCE</scope>
    <source>
        <strain evidence="13">CBS 10737</strain>
    </source>
</reference>
<dbReference type="PANTHER" id="PTHR13205">
    <property type="entry name" value="TRANSMEMBRANE PROTEIN 15-RELATED"/>
    <property type="match status" value="1"/>
</dbReference>
<feature type="region of interest" description="Disordered" evidence="10">
    <location>
        <begin position="1027"/>
        <end position="1089"/>
    </location>
</feature>
<feature type="region of interest" description="Disordered" evidence="10">
    <location>
        <begin position="887"/>
        <end position="941"/>
    </location>
</feature>
<feature type="compositionally biased region" description="Acidic residues" evidence="10">
    <location>
        <begin position="198"/>
        <end position="290"/>
    </location>
</feature>
<keyword evidence="8 11" id="KW-1133">Transmembrane helix</keyword>
<dbReference type="STRING" id="1296096.A0A1B9IB09"/>
<feature type="region of interest" description="Disordered" evidence="10">
    <location>
        <begin position="655"/>
        <end position="709"/>
    </location>
</feature>
<feature type="compositionally biased region" description="Acidic residues" evidence="10">
    <location>
        <begin position="180"/>
        <end position="190"/>
    </location>
</feature>
<feature type="compositionally biased region" description="Polar residues" evidence="10">
    <location>
        <begin position="1034"/>
        <end position="1054"/>
    </location>
</feature>
<feature type="transmembrane region" description="Helical" evidence="11">
    <location>
        <begin position="1338"/>
        <end position="1358"/>
    </location>
</feature>
<dbReference type="GeneID" id="30170286"/>
<keyword evidence="14" id="KW-1185">Reference proteome</keyword>
<feature type="transmembrane region" description="Helical" evidence="11">
    <location>
        <begin position="1470"/>
        <end position="1491"/>
    </location>
</feature>
<dbReference type="EMBL" id="CP144522">
    <property type="protein sequence ID" value="WWC69143.1"/>
    <property type="molecule type" value="Genomic_DNA"/>
</dbReference>
<evidence type="ECO:0000313" key="12">
    <source>
        <dbReference type="EMBL" id="OCF52624.1"/>
    </source>
</evidence>
<dbReference type="GO" id="GO:0043048">
    <property type="term" value="P:dolichyl monophosphate biosynthetic process"/>
    <property type="evidence" value="ECO:0007669"/>
    <property type="project" value="TreeGrafter"/>
</dbReference>
<feature type="compositionally biased region" description="Polar residues" evidence="10">
    <location>
        <begin position="1061"/>
        <end position="1072"/>
    </location>
</feature>
<evidence type="ECO:0000256" key="7">
    <source>
        <dbReference type="ARBA" id="ARBA00022824"/>
    </source>
</evidence>
<comment type="subcellular location">
    <subcellularLocation>
        <location evidence="1">Endoplasmic reticulum membrane</location>
        <topology evidence="1">Multi-pass membrane protein</topology>
    </subcellularLocation>
</comment>
<dbReference type="GO" id="GO:0034457">
    <property type="term" value="C:Mpp10 complex"/>
    <property type="evidence" value="ECO:0007669"/>
    <property type="project" value="InterPro"/>
</dbReference>
<evidence type="ECO:0000256" key="5">
    <source>
        <dbReference type="ARBA" id="ARBA00022692"/>
    </source>
</evidence>
<keyword evidence="4" id="KW-0808">Transferase</keyword>
<feature type="transmembrane region" description="Helical" evidence="11">
    <location>
        <begin position="1311"/>
        <end position="1329"/>
    </location>
</feature>
<dbReference type="PANTHER" id="PTHR13205:SF15">
    <property type="entry name" value="DOLICHOL KINASE"/>
    <property type="match status" value="1"/>
</dbReference>
<feature type="transmembrane region" description="Helical" evidence="11">
    <location>
        <begin position="1602"/>
        <end position="1619"/>
    </location>
</feature>
<evidence type="ECO:0000256" key="2">
    <source>
        <dbReference type="ARBA" id="ARBA00010794"/>
    </source>
</evidence>
<reference evidence="13" key="2">
    <citation type="submission" date="2013-07" db="EMBL/GenBank/DDBJ databases">
        <authorList>
            <consortium name="The Broad Institute Genome Sequencing Platform"/>
            <person name="Cuomo C."/>
            <person name="Litvintseva A."/>
            <person name="Chen Y."/>
            <person name="Heitman J."/>
            <person name="Sun S."/>
            <person name="Springer D."/>
            <person name="Dromer F."/>
            <person name="Young S.K."/>
            <person name="Zeng Q."/>
            <person name="Gargeya S."/>
            <person name="Fitzgerald M."/>
            <person name="Abouelleil A."/>
            <person name="Alvarado L."/>
            <person name="Berlin A.M."/>
            <person name="Chapman S.B."/>
            <person name="Dewar J."/>
            <person name="Goldberg J."/>
            <person name="Griggs A."/>
            <person name="Gujja S."/>
            <person name="Hansen M."/>
            <person name="Howarth C."/>
            <person name="Imamovic A."/>
            <person name="Larimer J."/>
            <person name="McCowan C."/>
            <person name="Murphy C."/>
            <person name="Pearson M."/>
            <person name="Priest M."/>
            <person name="Roberts A."/>
            <person name="Saif S."/>
            <person name="Shea T."/>
            <person name="Sykes S."/>
            <person name="Wortman J."/>
            <person name="Nusbaum C."/>
            <person name="Birren B."/>
        </authorList>
    </citation>
    <scope>NUCLEOTIDE SEQUENCE</scope>
    <source>
        <strain evidence="13">CBS 10737</strain>
    </source>
</reference>
<feature type="transmembrane region" description="Helical" evidence="11">
    <location>
        <begin position="1423"/>
        <end position="1450"/>
    </location>
</feature>
<protein>
    <recommendedName>
        <fullName evidence="3">dolichol kinase</fullName>
        <ecNumber evidence="3">2.7.1.108</ecNumber>
    </recommendedName>
</protein>
<dbReference type="GO" id="GO:0005789">
    <property type="term" value="C:endoplasmic reticulum membrane"/>
    <property type="evidence" value="ECO:0007669"/>
    <property type="project" value="UniProtKB-SubCell"/>
</dbReference>
<dbReference type="OrthoDB" id="377083at2759"/>
<feature type="transmembrane region" description="Helical" evidence="11">
    <location>
        <begin position="1631"/>
        <end position="1648"/>
    </location>
</feature>
<dbReference type="GO" id="GO:0004168">
    <property type="term" value="F:dolichol kinase activity"/>
    <property type="evidence" value="ECO:0007669"/>
    <property type="project" value="UniProtKB-EC"/>
</dbReference>
<feature type="transmembrane region" description="Helical" evidence="11">
    <location>
        <begin position="1277"/>
        <end position="1299"/>
    </location>
</feature>
<organism evidence="12">
    <name type="scientific">Kwoniella pini CBS 10737</name>
    <dbReference type="NCBI Taxonomy" id="1296096"/>
    <lineage>
        <taxon>Eukaryota</taxon>
        <taxon>Fungi</taxon>
        <taxon>Dikarya</taxon>
        <taxon>Basidiomycota</taxon>
        <taxon>Agaricomycotina</taxon>
        <taxon>Tremellomycetes</taxon>
        <taxon>Tremellales</taxon>
        <taxon>Cryptococcaceae</taxon>
        <taxon>Kwoniella</taxon>
    </lineage>
</organism>
<feature type="region of interest" description="Disordered" evidence="10">
    <location>
        <begin position="431"/>
        <end position="453"/>
    </location>
</feature>
<dbReference type="GO" id="GO:0006364">
    <property type="term" value="P:rRNA processing"/>
    <property type="evidence" value="ECO:0007669"/>
    <property type="project" value="InterPro"/>
</dbReference>
<sequence length="1756" mass="195094">MSENITDIKISKNLNELSELIVQKPWILASSKGDQDVSLKALKATKDIFDLGISLEQISHSHLHPFLLSILEPPSINTRSSSNKKLKNKNELVEEEKEVDVESFLPFTPLSELTIEGLDPEQVWEQLELRTEGISKVIKEVGSGENNEIEEQDELQDNESETDSNESMDLEEFRQMLIESGEEEAINMDDEQLRELMDEMDDEDSDEDDDDENEDSEDEDEDEDEVDENDIDLDEDGISGSEEEEEVGLEEEDEDISIDEDENEGEDGDEKDDDEDEEEGLEDEDDDDESALFGAGPSQPRKGKKAHPTLDDDFFSIDDFNRQTEELEAGRTTSGRLGGDEDDEEDLQDVGDLMLSGAGDEEEIMYSDFFEKPRGLPQPAPKGKGKFKEPKARGKGKGKSVKFDEDDMMEQLEDAEDDDENAAYDTMGRLKGDLFDSDEEEDAEEKNLSNHEKRQLALAKQIAELESEAIGPKDWTLLGEATSKARPENSLLEENLDFEQVQKVVPVITDDSVKSLEEIIKTRILDNNFDSPIRVRAYEPTPYLPSRYFELQDTQSNKSLAQIYEEEYQAASSGNKVKDPRDEKLKKAHEEIDGLWNEICYKLDALSSLNFVPKAPKAQITTISDLPTTSMETALPSNMNTSTMLAPQELFKAPTSSSLVARSELTSEEAQKARQKNRKAKQAEQKKLGSMADLYGNNKKRKSVREEKDEALKGLVKSGKGVTVIGKGGKEVNKAQKRAGEGVENRESGKRLKLPRSVSRSSSSPSPPPESYLSPRSSPLPFGGGGTGGNGRGPSRKSFTNSSLKNNNNNNNYKTIRSSSKGGGSNTERLIPKFDKGKSREIEEQVLDLDLDLDNELNEGFSTQYGASASSPSWISAESSHEYLDDFGGEQTEKENKERKRTAERLEVDRIASSSPAPPLNRSIPGRRTSKEPHNHPTSPTFTLLPMMLGYRIPLWTVNGRFKPRTLDLRVNITRRRCEDAILLAAVILGVWKLGYEWGEKALAGEISLLVGLSILYTTLRFRPIRQKLPSPQPSTNGRPHSPQFVPTSLNPNNVRERIGRNSNAGPNSTLPALSPGRDDRRASTIDQDSQNGIGARGCLWGTEPREYRESLDDGIFFAIFLGPLVASALLHAALTQLSVNPHSPLPGDWNIEFPLVLPSTPVRKLSGNSGILLPSHADTIKALSALATSRRNLVQLFTLCGFVLLVHLVRSLHLEIKQSKQSVSCFLPNSPHETSVSLERENSDIHSKFANQQQSQNNTSGTYWLRLGEWKRTKSVVGFSFLVTGCCIIVKIVTAIIGRGVWSDMSPSDIVIATLFYQFSLYVCVRLARRGFTLGELAVVCNAATALFMEVVNLTRMKIVWLQTPYIKTYRLPTPLLTFQLALIPGSLLAGFLLSPLLYLSRHLAQKPAHRLRFPHEKPVHRRLLALGFYAGSALVCGGLVGLWTQWLLGGRNPFVWVVYWFFEGKYTWTRPALISYWGGLAMISVAGWNRQLSRARKHKRYTVPGSTNKIEQPISSSTHRDHSSGTNSVIVGANGDTISGVASSMMDAADQRMPTLSVNARRKFFHALAVVMFIPGIAVDPAFTHLSFSVAFAAFNFAEYIRYFALWPFGVSVHLFLNEFLDHKDSGTAILSHFYLLAGCACPLWLEGPSEILCYFGVLSLGIGDALASIVGKKIGKLRWTSCSGKTVEGSTAFLLSMLACSCLLWVFGLVDPFKPLPYIVTTTLSTLLEAFSDQNDNLILPMYGWALGTLLGV</sequence>
<feature type="transmembrane region" description="Helical" evidence="11">
    <location>
        <begin position="1695"/>
        <end position="1713"/>
    </location>
</feature>
<evidence type="ECO:0000256" key="6">
    <source>
        <dbReference type="ARBA" id="ARBA00022777"/>
    </source>
</evidence>
<keyword evidence="6 12" id="KW-0418">Kinase</keyword>
<comment type="similarity">
    <text evidence="2">Belongs to the polyprenol kinase family.</text>
</comment>
<dbReference type="Proteomes" id="UP000094020">
    <property type="component" value="Chromosome 4"/>
</dbReference>
<evidence type="ECO:0000256" key="1">
    <source>
        <dbReference type="ARBA" id="ARBA00004477"/>
    </source>
</evidence>
<gene>
    <name evidence="12" type="ORF">I206_01917</name>
    <name evidence="13" type="ORF">I206_103079</name>
</gene>
<dbReference type="EC" id="2.7.1.108" evidence="3"/>
<feature type="transmembrane region" description="Helical" evidence="11">
    <location>
        <begin position="1378"/>
        <end position="1402"/>
    </location>
</feature>
<feature type="region of interest" description="Disordered" evidence="10">
    <location>
        <begin position="371"/>
        <end position="409"/>
    </location>
</feature>
<evidence type="ECO:0000256" key="10">
    <source>
        <dbReference type="SAM" id="MobiDB-lite"/>
    </source>
</evidence>
<feature type="region of interest" description="Disordered" evidence="10">
    <location>
        <begin position="722"/>
        <end position="837"/>
    </location>
</feature>
<evidence type="ECO:0000256" key="3">
    <source>
        <dbReference type="ARBA" id="ARBA00012132"/>
    </source>
</evidence>
<feature type="compositionally biased region" description="Basic and acidic residues" evidence="10">
    <location>
        <begin position="728"/>
        <end position="750"/>
    </location>
</feature>
<keyword evidence="5 11" id="KW-0812">Transmembrane</keyword>
<reference evidence="12" key="1">
    <citation type="submission" date="2013-07" db="EMBL/GenBank/DDBJ databases">
        <title>The Genome Sequence of Cryptococcus pinus CBS10737.</title>
        <authorList>
            <consortium name="The Broad Institute Genome Sequencing Platform"/>
            <person name="Cuomo C."/>
            <person name="Litvintseva A."/>
            <person name="Chen Y."/>
            <person name="Heitman J."/>
            <person name="Sun S."/>
            <person name="Springer D."/>
            <person name="Dromer F."/>
            <person name="Young S.K."/>
            <person name="Zeng Q."/>
            <person name="Gargeya S."/>
            <person name="Fitzgerald M."/>
            <person name="Abouelleil A."/>
            <person name="Alvarado L."/>
            <person name="Berlin A.M."/>
            <person name="Chapman S.B."/>
            <person name="Dewar J."/>
            <person name="Goldberg J."/>
            <person name="Griggs A."/>
            <person name="Gujja S."/>
            <person name="Hansen M."/>
            <person name="Howarth C."/>
            <person name="Imamovic A."/>
            <person name="Larimer J."/>
            <person name="McCowan C."/>
            <person name="Murphy C."/>
            <person name="Pearson M."/>
            <person name="Priest M."/>
            <person name="Roberts A."/>
            <person name="Saif S."/>
            <person name="Shea T."/>
            <person name="Sykes S."/>
            <person name="Wortman J."/>
            <person name="Nusbaum C."/>
            <person name="Birren B."/>
        </authorList>
    </citation>
    <scope>NUCLEOTIDE SEQUENCE [LARGE SCALE GENOMIC DNA]</scope>
    <source>
        <strain evidence="12">CBS 10737</strain>
    </source>
</reference>
<feature type="compositionally biased region" description="Low complexity" evidence="10">
    <location>
        <begin position="755"/>
        <end position="764"/>
    </location>
</feature>
<feature type="transmembrane region" description="Helical" evidence="11">
    <location>
        <begin position="1566"/>
        <end position="1590"/>
    </location>
</feature>
<dbReference type="InterPro" id="IPR032974">
    <property type="entry name" value="Polypren_kinase"/>
</dbReference>
<evidence type="ECO:0000256" key="11">
    <source>
        <dbReference type="SAM" id="Phobius"/>
    </source>
</evidence>
<evidence type="ECO:0000256" key="4">
    <source>
        <dbReference type="ARBA" id="ARBA00022679"/>
    </source>
</evidence>
<feature type="region of interest" description="Disordered" evidence="10">
    <location>
        <begin position="141"/>
        <end position="347"/>
    </location>
</feature>
<evidence type="ECO:0000256" key="9">
    <source>
        <dbReference type="ARBA" id="ARBA00023136"/>
    </source>
</evidence>
<feature type="compositionally biased region" description="Low complexity" evidence="10">
    <location>
        <begin position="771"/>
        <end position="781"/>
    </location>
</feature>
<feature type="compositionally biased region" description="Acidic residues" evidence="10">
    <location>
        <begin position="435"/>
        <end position="444"/>
    </location>
</feature>
<dbReference type="RefSeq" id="XP_019013843.1">
    <property type="nucleotide sequence ID" value="XM_019153682.1"/>
</dbReference>
<reference evidence="12" key="3">
    <citation type="submission" date="2016-07" db="EMBL/GenBank/DDBJ databases">
        <title>Evolution of pathogenesis and genome organization in the Tremellales.</title>
        <authorList>
            <person name="Cuomo C."/>
            <person name="Litvintseva A."/>
            <person name="Heitman J."/>
            <person name="Chen Y."/>
            <person name="Sun S."/>
            <person name="Springer D."/>
            <person name="Dromer F."/>
            <person name="Young S."/>
            <person name="Zeng Q."/>
            <person name="Chapman S."/>
            <person name="Gujja S."/>
            <person name="Saif S."/>
            <person name="Birren B."/>
        </authorList>
    </citation>
    <scope>NUCLEOTIDE SEQUENCE</scope>
    <source>
        <strain evidence="12">CBS 10737</strain>
    </source>
</reference>
<accession>A0A1B9IB09</accession>
<feature type="compositionally biased region" description="Gly residues" evidence="10">
    <location>
        <begin position="782"/>
        <end position="792"/>
    </location>
</feature>
<evidence type="ECO:0000313" key="13">
    <source>
        <dbReference type="EMBL" id="WWC69143.1"/>
    </source>
</evidence>
<feature type="compositionally biased region" description="Basic and acidic residues" evidence="10">
    <location>
        <begin position="319"/>
        <end position="329"/>
    </location>
</feature>
<feature type="compositionally biased region" description="Basic and acidic residues" evidence="10">
    <location>
        <begin position="891"/>
        <end position="910"/>
    </location>
</feature>
<feature type="transmembrane region" description="Helical" evidence="11">
    <location>
        <begin position="1654"/>
        <end position="1674"/>
    </location>
</feature>
<keyword evidence="7" id="KW-0256">Endoplasmic reticulum</keyword>
<proteinExistence type="inferred from homology"/>
<dbReference type="KEGG" id="kpin:30170286"/>
<dbReference type="GO" id="GO:0005732">
    <property type="term" value="C:sno(s)RNA-containing ribonucleoprotein complex"/>
    <property type="evidence" value="ECO:0007669"/>
    <property type="project" value="InterPro"/>
</dbReference>